<organism evidence="1">
    <name type="scientific">Oryza sativa subsp. japonica</name>
    <name type="common">Rice</name>
    <dbReference type="NCBI Taxonomy" id="39947"/>
    <lineage>
        <taxon>Eukaryota</taxon>
        <taxon>Viridiplantae</taxon>
        <taxon>Streptophyta</taxon>
        <taxon>Embryophyta</taxon>
        <taxon>Tracheophyta</taxon>
        <taxon>Spermatophyta</taxon>
        <taxon>Magnoliopsida</taxon>
        <taxon>Liliopsida</taxon>
        <taxon>Poales</taxon>
        <taxon>Poaceae</taxon>
        <taxon>BOP clade</taxon>
        <taxon>Oryzoideae</taxon>
        <taxon>Oryzeae</taxon>
        <taxon>Oryzinae</taxon>
        <taxon>Oryza</taxon>
        <taxon>Oryza sativa</taxon>
    </lineage>
</organism>
<protein>
    <submittedName>
        <fullName evidence="1">Uncharacterized protein</fullName>
    </submittedName>
</protein>
<reference evidence="1" key="2">
    <citation type="submission" date="2006-06" db="EMBL/GenBank/DDBJ databases">
        <authorList>
            <person name="Buell R."/>
            <person name="Wing R.A."/>
            <person name="McCombie W.A."/>
            <person name="Ouyang S."/>
        </authorList>
    </citation>
    <scope>NUCLEOTIDE SEQUENCE</scope>
</reference>
<dbReference type="AlphaFoldDB" id="Q10K90"/>
<proteinExistence type="predicted"/>
<reference evidence="1" key="1">
    <citation type="journal article" date="2005" name="Genome Res.">
        <title>Sequence, annotation, and analysis of synteny between rice chromosome 3 and diverged grass species.</title>
        <authorList>
            <consortium name="Rice Chromosome 3 Sequencing Consortium"/>
            <person name="Buell C.R."/>
            <person name="Yuan Q."/>
            <person name="Ouyang S."/>
            <person name="Liu J."/>
            <person name="Zhu W."/>
            <person name="Wang A."/>
            <person name="Maiti R."/>
            <person name="Haas B."/>
            <person name="Wortman J."/>
            <person name="Pertea M."/>
            <person name="Jones K.M."/>
            <person name="Kim M."/>
            <person name="Overton L."/>
            <person name="Tsitrin T."/>
            <person name="Fadrosh D."/>
            <person name="Bera J."/>
            <person name="Weaver B."/>
            <person name="Jin S."/>
            <person name="Johri S."/>
            <person name="Reardon M."/>
            <person name="Webb K."/>
            <person name="Hill J."/>
            <person name="Moffat K."/>
            <person name="Tallon L."/>
            <person name="Van Aken S."/>
            <person name="Lewis M."/>
            <person name="Utterback T."/>
            <person name="Feldblyum T."/>
            <person name="Zismann V."/>
            <person name="Iobst S."/>
            <person name="Hsiao J."/>
            <person name="de Vazeille A.R."/>
            <person name="Salzberg S.L."/>
            <person name="White O."/>
            <person name="Fraser C."/>
            <person name="Yu Y."/>
            <person name="Kim H."/>
            <person name="Rambo T."/>
            <person name="Currie J."/>
            <person name="Collura K."/>
            <person name="Kernodle-Thompson S."/>
            <person name="Wei F."/>
            <person name="Kudrna K."/>
            <person name="Ammiraju J.S."/>
            <person name="Luo M."/>
            <person name="Goicoechea J.L."/>
            <person name="Wing R.A."/>
            <person name="Henry D."/>
            <person name="Oates R."/>
            <person name="Palmer M."/>
            <person name="Pries G."/>
            <person name="Saski C."/>
            <person name="Simmons J."/>
            <person name="Soderlund C."/>
            <person name="Nelson W."/>
            <person name="de la Bastide M."/>
            <person name="Spiegel L."/>
            <person name="Nascimento L."/>
            <person name="Huang E."/>
            <person name="Preston R."/>
            <person name="Zutavern T."/>
            <person name="Palmer L."/>
            <person name="O'Shaughnessy A."/>
            <person name="Dike S."/>
            <person name="McCombie W.R."/>
            <person name="Minx P."/>
            <person name="Cordum H."/>
            <person name="Wilson R."/>
            <person name="Jin W."/>
            <person name="Lee H.R."/>
            <person name="Jiang J."/>
            <person name="Jackson S."/>
        </authorList>
    </citation>
    <scope>NUCLEOTIDE SEQUENCE [LARGE SCALE GENOMIC DNA]</scope>
</reference>
<name>Q10K90_ORYSJ</name>
<accession>Q10K90</accession>
<gene>
    <name evidence="1" type="ordered locus">LOC_Os03g27484</name>
</gene>
<evidence type="ECO:0000313" key="1">
    <source>
        <dbReference type="EMBL" id="ABF96385.1"/>
    </source>
</evidence>
<sequence length="113" mass="12335">MHGFVRSTSATIRTGLRASVVKYNSATTSLMVCCGVPPAFPGTGINTLAFGKASSTLDATSALLQELSKDFALKDLGDLHYFLDIEVHKMYIGQGLQMIEDPYEVLLYSWDLI</sequence>
<dbReference type="EMBL" id="DP000009">
    <property type="protein sequence ID" value="ABF96385.1"/>
    <property type="molecule type" value="Genomic_DNA"/>
</dbReference>